<accession>A0A5B9MJ23</accession>
<dbReference type="AlphaFoldDB" id="A0A5B9MJ23"/>
<evidence type="ECO:0000313" key="6">
    <source>
        <dbReference type="EMBL" id="QEG01262.1"/>
    </source>
</evidence>
<dbReference type="SUPFAM" id="SSF50952">
    <property type="entry name" value="Soluble quinoprotein glucose dehydrogenase"/>
    <property type="match status" value="1"/>
</dbReference>
<dbReference type="Gene3D" id="1.25.10.10">
    <property type="entry name" value="Leucine-rich Repeat Variant"/>
    <property type="match status" value="1"/>
</dbReference>
<dbReference type="InterPro" id="IPR011042">
    <property type="entry name" value="6-blade_b-propeller_TolB-like"/>
</dbReference>
<dbReference type="GO" id="GO:0020037">
    <property type="term" value="F:heme binding"/>
    <property type="evidence" value="ECO:0007669"/>
    <property type="project" value="InterPro"/>
</dbReference>
<evidence type="ECO:0000256" key="1">
    <source>
        <dbReference type="ARBA" id="ARBA00022617"/>
    </source>
</evidence>
<evidence type="ECO:0000259" key="5">
    <source>
        <dbReference type="PROSITE" id="PS51007"/>
    </source>
</evidence>
<dbReference type="NCBIfam" id="TIGR02603">
    <property type="entry name" value="CxxCH_TIGR02603"/>
    <property type="match status" value="1"/>
</dbReference>
<dbReference type="InterPro" id="IPR011041">
    <property type="entry name" value="Quinoprot_gluc/sorb_DH_b-prop"/>
</dbReference>
<dbReference type="InterPro" id="IPR016024">
    <property type="entry name" value="ARM-type_fold"/>
</dbReference>
<name>A0A5B9MJ23_9BACT</name>
<dbReference type="PANTHER" id="PTHR33546">
    <property type="entry name" value="LARGE, MULTIFUNCTIONAL SECRETED PROTEIN-RELATED"/>
    <property type="match status" value="1"/>
</dbReference>
<evidence type="ECO:0000256" key="4">
    <source>
        <dbReference type="PROSITE-ProRule" id="PRU00433"/>
    </source>
</evidence>
<evidence type="ECO:0000256" key="3">
    <source>
        <dbReference type="ARBA" id="ARBA00023004"/>
    </source>
</evidence>
<keyword evidence="2 4" id="KW-0479">Metal-binding</keyword>
<reference evidence="6 7" key="1">
    <citation type="submission" date="2019-02" db="EMBL/GenBank/DDBJ databases">
        <title>Planctomycetal bacteria perform biofilm scaping via a novel small molecule.</title>
        <authorList>
            <person name="Jeske O."/>
            <person name="Boedeker C."/>
            <person name="Wiegand S."/>
            <person name="Breitling P."/>
            <person name="Kallscheuer N."/>
            <person name="Jogler M."/>
            <person name="Rohde M."/>
            <person name="Petersen J."/>
            <person name="Medema M.H."/>
            <person name="Surup F."/>
            <person name="Jogler C."/>
        </authorList>
    </citation>
    <scope>NUCLEOTIDE SEQUENCE [LARGE SCALE GENOMIC DNA]</scope>
    <source>
        <strain evidence="6 7">Mal15</strain>
    </source>
</reference>
<dbReference type="GO" id="GO:0009055">
    <property type="term" value="F:electron transfer activity"/>
    <property type="evidence" value="ECO:0007669"/>
    <property type="project" value="InterPro"/>
</dbReference>
<keyword evidence="1 4" id="KW-0349">Heme</keyword>
<protein>
    <recommendedName>
        <fullName evidence="5">Cytochrome c domain-containing protein</fullName>
    </recommendedName>
</protein>
<dbReference type="Proteomes" id="UP000321353">
    <property type="component" value="Chromosome"/>
</dbReference>
<proteinExistence type="predicted"/>
<evidence type="ECO:0000313" key="7">
    <source>
        <dbReference type="Proteomes" id="UP000321353"/>
    </source>
</evidence>
<dbReference type="Gene3D" id="2.120.10.30">
    <property type="entry name" value="TolB, C-terminal domain"/>
    <property type="match status" value="1"/>
</dbReference>
<keyword evidence="3 4" id="KW-0408">Iron</keyword>
<dbReference type="PANTHER" id="PTHR33546:SF1">
    <property type="entry name" value="LARGE, MULTIFUNCTIONAL SECRETED PROTEIN"/>
    <property type="match status" value="1"/>
</dbReference>
<feature type="domain" description="Cytochrome c" evidence="5">
    <location>
        <begin position="755"/>
        <end position="893"/>
    </location>
</feature>
<dbReference type="NCBIfam" id="TIGR02604">
    <property type="entry name" value="Piru_Ver_Nterm"/>
    <property type="match status" value="1"/>
</dbReference>
<dbReference type="InterPro" id="IPR013427">
    <property type="entry name" value="Haem-bd_dom_put"/>
</dbReference>
<dbReference type="SUPFAM" id="SSF46626">
    <property type="entry name" value="Cytochrome c"/>
    <property type="match status" value="1"/>
</dbReference>
<dbReference type="Pfam" id="PF23500">
    <property type="entry name" value="DUF7133"/>
    <property type="match status" value="1"/>
</dbReference>
<dbReference type="Gene3D" id="1.10.760.10">
    <property type="entry name" value="Cytochrome c-like domain"/>
    <property type="match status" value="1"/>
</dbReference>
<gene>
    <name evidence="6" type="ORF">Mal15_53380</name>
</gene>
<dbReference type="KEGG" id="smam:Mal15_53380"/>
<dbReference type="InterPro" id="IPR009056">
    <property type="entry name" value="Cyt_c-like_dom"/>
</dbReference>
<organism evidence="6 7">
    <name type="scientific">Stieleria maiorica</name>
    <dbReference type="NCBI Taxonomy" id="2795974"/>
    <lineage>
        <taxon>Bacteria</taxon>
        <taxon>Pseudomonadati</taxon>
        <taxon>Planctomycetota</taxon>
        <taxon>Planctomycetia</taxon>
        <taxon>Pirellulales</taxon>
        <taxon>Pirellulaceae</taxon>
        <taxon>Stieleria</taxon>
    </lineage>
</organism>
<dbReference type="PROSITE" id="PS51007">
    <property type="entry name" value="CYTC"/>
    <property type="match status" value="1"/>
</dbReference>
<dbReference type="InterPro" id="IPR011989">
    <property type="entry name" value="ARM-like"/>
</dbReference>
<evidence type="ECO:0000256" key="2">
    <source>
        <dbReference type="ARBA" id="ARBA00022723"/>
    </source>
</evidence>
<dbReference type="GO" id="GO:0046872">
    <property type="term" value="F:metal ion binding"/>
    <property type="evidence" value="ECO:0007669"/>
    <property type="project" value="UniProtKB-KW"/>
</dbReference>
<sequence>MLQRSFFRNLLDGQIGRANRYNASSSCQPTDVTHILFTNEMPSIDPDRFRHLPIRSTGFVALFLVIAAINVGIRVDAAEPVLTDDRLQLTLFAEDPEIMTPIGMAIDDRDRVFVIESHTHNPPSGYTGPDSDRIKIFVDRDDDGRADTVSVFADGIHQAMNLAFSPDGELYVVCAREVLRLVDEDRDGVCDRKDRVLQLVTEQRYAHNSLLSITFDRDGWMYVGRGNTGSDAYRLVGRDDSYVAGYGDGGNVIRCRPDGTRLSEFATGFWNPFDLKFDAHGRLLLVDNDPDARGPNRLLQVVRGGDYGYKSMFGGAGTHPFQGWDGTLPGTLPYIAGTGEAPSGLIDCRRSALPKDYQHSVLATIWNENSIERFELDPDSATLTGKSVFLSGDQDFRPVALDCDRHGNLFLTDWVLVDYPNHGRGRIWRVTVKPGTESIQPRDSFADYQLSDQQKQIGKVESMEGAAIVEQLSLGNFADPIVRHAAVMRLSAEGMSDAREACLGGDASLRMVGLLASKRANLKNTTLIRRLLADPAPEIRQAALMWAGESMELSLAADISSALRVQPVTPVVLETYLAATELLTPEFIRAYNDPAPGKANKLPRSLDRNVIVRLAKDTSLAAEVRSLAISRFDSQLGHDQLQTLVGFLQGNSDPLRIAAMDVMAQLGIADQSKDELIALAKDPHCSVAVRTHALAAIGSVQGLDSETLNALTQDTSPQVATQARRTLRAFQPTVADNPERPRSRDDWHAALAGGGDALLGRHVFHSPRVGCVKCHWTNGRGETLGPGLAGVARSKTRSQIIDAILAPSAEFPPQYQAWMVLADDGVVHRGLQLDHKAGGAIVLTTENGDNRYFKGEEVEAYQALPTSLMPDGLEQLMSVDELRDLIAYLMTLDA</sequence>
<dbReference type="InterPro" id="IPR055557">
    <property type="entry name" value="DUF7133"/>
</dbReference>
<dbReference type="InterPro" id="IPR013428">
    <property type="entry name" value="Membrane-bound_put_N"/>
</dbReference>
<keyword evidence="7" id="KW-1185">Reference proteome</keyword>
<dbReference type="InterPro" id="IPR036909">
    <property type="entry name" value="Cyt_c-like_dom_sf"/>
</dbReference>
<dbReference type="EMBL" id="CP036264">
    <property type="protein sequence ID" value="QEG01262.1"/>
    <property type="molecule type" value="Genomic_DNA"/>
</dbReference>
<dbReference type="SUPFAM" id="SSF48371">
    <property type="entry name" value="ARM repeat"/>
    <property type="match status" value="1"/>
</dbReference>